<dbReference type="EMBL" id="AMRI01000009">
    <property type="protein sequence ID" value="EKE75209.1"/>
    <property type="molecule type" value="Genomic_DNA"/>
</dbReference>
<evidence type="ECO:0000313" key="1">
    <source>
        <dbReference type="EMBL" id="EKE75209.1"/>
    </source>
</evidence>
<organism evidence="1 2">
    <name type="scientific">Gallaecimonas xiamenensis 3-C-1</name>
    <dbReference type="NCBI Taxonomy" id="745411"/>
    <lineage>
        <taxon>Bacteria</taxon>
        <taxon>Pseudomonadati</taxon>
        <taxon>Pseudomonadota</taxon>
        <taxon>Gammaproteobacteria</taxon>
        <taxon>Enterobacterales</taxon>
        <taxon>Gallaecimonadaceae</taxon>
        <taxon>Gallaecimonas</taxon>
    </lineage>
</organism>
<keyword evidence="2" id="KW-1185">Reference proteome</keyword>
<gene>
    <name evidence="1" type="ORF">B3C1_08031</name>
</gene>
<evidence type="ECO:0000313" key="2">
    <source>
        <dbReference type="Proteomes" id="UP000006755"/>
    </source>
</evidence>
<proteinExistence type="predicted"/>
<sequence length="106" mass="11741">MTENIARLLMTAGNYYGSAELRTAFGLSSKQASTVLRLLHTTSRYQLVVKKEPLRVKVLAIGPVVREGRQPTQKELSERQQAQIQYLNTQVFKRQGQAAVGGTHAG</sequence>
<accession>K2JY44</accession>
<dbReference type="Proteomes" id="UP000006755">
    <property type="component" value="Unassembled WGS sequence"/>
</dbReference>
<name>K2JY44_9GAMM</name>
<reference evidence="1 2" key="1">
    <citation type="journal article" date="2012" name="J. Bacteriol.">
        <title>Genome Sequence of Gallaecimonas xiamenensis Type Strain 3-C-1.</title>
        <authorList>
            <person name="Lai Q."/>
            <person name="Wang L."/>
            <person name="Wang W."/>
            <person name="Shao Z."/>
        </authorList>
    </citation>
    <scope>NUCLEOTIDE SEQUENCE [LARGE SCALE GENOMIC DNA]</scope>
    <source>
        <strain evidence="1 2">3-C-1</strain>
    </source>
</reference>
<dbReference type="AlphaFoldDB" id="K2JY44"/>
<protein>
    <submittedName>
        <fullName evidence="1">Uncharacterized protein</fullName>
    </submittedName>
</protein>
<comment type="caution">
    <text evidence="1">The sequence shown here is derived from an EMBL/GenBank/DDBJ whole genome shotgun (WGS) entry which is preliminary data.</text>
</comment>
<dbReference type="STRING" id="745411.B3C1_08031"/>